<gene>
    <name evidence="3" type="ORF">ACFFU9_00710</name>
</gene>
<dbReference type="EMBL" id="JBHMFC010000001">
    <property type="protein sequence ID" value="MFB9055252.1"/>
    <property type="molecule type" value="Genomic_DNA"/>
</dbReference>
<dbReference type="InterPro" id="IPR001296">
    <property type="entry name" value="Glyco_trans_1"/>
</dbReference>
<keyword evidence="3" id="KW-0808">Transferase</keyword>
<reference evidence="3 4" key="1">
    <citation type="submission" date="2024-09" db="EMBL/GenBank/DDBJ databases">
        <authorList>
            <person name="Sun Q."/>
            <person name="Mori K."/>
        </authorList>
    </citation>
    <scope>NUCLEOTIDE SEQUENCE [LARGE SCALE GENOMIC DNA]</scope>
    <source>
        <strain evidence="3 4">CECT 8622</strain>
    </source>
</reference>
<sequence>MLNIYIIIPNLKGGGSERVISNLVKYIDKNRFDVTLILGNKIGEYVKDIPVGIRVVDLRKNRVRYAIIPIIKIIKKEKPDIVLSTLGHLNLLIALFRPFLPRKTKFIARESNTISVRNKDESCPWLFDFLFKTVYRNFDLVICQAESMKLDLLTNYNFPSDKTVVINNPIDFKNIDKLNAETAGVHLPDNKYNLLIVGRLSSQKRVDHAIKAMQNLSNEYHLTILGEGELKVQLQQLIDTLNLKEKISLVGFSDNPYSIYSKVDLLLSTSEYEGFPNVVLEANACGLPVVAYNYIGGINEIIVEGINGHLVENGNIRELSKTIINVLKYNNYDKKNIKILTKKRFEVGKIVKSYENEFYKLI</sequence>
<dbReference type="Pfam" id="PF13439">
    <property type="entry name" value="Glyco_transf_4"/>
    <property type="match status" value="1"/>
</dbReference>
<evidence type="ECO:0000259" key="2">
    <source>
        <dbReference type="Pfam" id="PF13439"/>
    </source>
</evidence>
<protein>
    <submittedName>
        <fullName evidence="3">Glycosyltransferase</fullName>
        <ecNumber evidence="3">2.4.-.-</ecNumber>
    </submittedName>
</protein>
<dbReference type="EC" id="2.4.-.-" evidence="3"/>
<proteinExistence type="predicted"/>
<dbReference type="Pfam" id="PF00534">
    <property type="entry name" value="Glycos_transf_1"/>
    <property type="match status" value="1"/>
</dbReference>
<dbReference type="PANTHER" id="PTHR12526:SF630">
    <property type="entry name" value="GLYCOSYLTRANSFERASE"/>
    <property type="match status" value="1"/>
</dbReference>
<dbReference type="RefSeq" id="WP_379859436.1">
    <property type="nucleotide sequence ID" value="NZ_JBHMFC010000001.1"/>
</dbReference>
<evidence type="ECO:0000259" key="1">
    <source>
        <dbReference type="Pfam" id="PF00534"/>
    </source>
</evidence>
<dbReference type="Gene3D" id="3.40.50.2000">
    <property type="entry name" value="Glycogen Phosphorylase B"/>
    <property type="match status" value="2"/>
</dbReference>
<dbReference type="PANTHER" id="PTHR12526">
    <property type="entry name" value="GLYCOSYLTRANSFERASE"/>
    <property type="match status" value="1"/>
</dbReference>
<feature type="domain" description="Glycosyl transferase family 1" evidence="1">
    <location>
        <begin position="187"/>
        <end position="335"/>
    </location>
</feature>
<keyword evidence="4" id="KW-1185">Reference proteome</keyword>
<comment type="caution">
    <text evidence="3">The sequence shown here is derived from an EMBL/GenBank/DDBJ whole genome shotgun (WGS) entry which is preliminary data.</text>
</comment>
<dbReference type="Proteomes" id="UP001589585">
    <property type="component" value="Unassembled WGS sequence"/>
</dbReference>
<dbReference type="GO" id="GO:0016757">
    <property type="term" value="F:glycosyltransferase activity"/>
    <property type="evidence" value="ECO:0007669"/>
    <property type="project" value="UniProtKB-KW"/>
</dbReference>
<keyword evidence="3" id="KW-0328">Glycosyltransferase</keyword>
<organism evidence="3 4">
    <name type="scientific">Mariniflexile ostreae</name>
    <dbReference type="NCBI Taxonomy" id="1520892"/>
    <lineage>
        <taxon>Bacteria</taxon>
        <taxon>Pseudomonadati</taxon>
        <taxon>Bacteroidota</taxon>
        <taxon>Flavobacteriia</taxon>
        <taxon>Flavobacteriales</taxon>
        <taxon>Flavobacteriaceae</taxon>
        <taxon>Mariniflexile</taxon>
    </lineage>
</organism>
<evidence type="ECO:0000313" key="3">
    <source>
        <dbReference type="EMBL" id="MFB9055252.1"/>
    </source>
</evidence>
<dbReference type="SUPFAM" id="SSF53756">
    <property type="entry name" value="UDP-Glycosyltransferase/glycogen phosphorylase"/>
    <property type="match status" value="1"/>
</dbReference>
<dbReference type="InterPro" id="IPR028098">
    <property type="entry name" value="Glyco_trans_4-like_N"/>
</dbReference>
<accession>A0ABV5F729</accession>
<feature type="domain" description="Glycosyltransferase subfamily 4-like N-terminal" evidence="2">
    <location>
        <begin position="14"/>
        <end position="172"/>
    </location>
</feature>
<evidence type="ECO:0000313" key="4">
    <source>
        <dbReference type="Proteomes" id="UP001589585"/>
    </source>
</evidence>
<dbReference type="CDD" id="cd03811">
    <property type="entry name" value="GT4_GT28_WabH-like"/>
    <property type="match status" value="1"/>
</dbReference>
<name>A0ABV5F729_9FLAO</name>